<dbReference type="Proteomes" id="UP000603904">
    <property type="component" value="Unassembled WGS sequence"/>
</dbReference>
<comment type="caution">
    <text evidence="2">The sequence shown here is derived from an EMBL/GenBank/DDBJ whole genome shotgun (WGS) entry which is preliminary data.</text>
</comment>
<organism evidence="2 3">
    <name type="scientific">Microbispora corallina</name>
    <dbReference type="NCBI Taxonomy" id="83302"/>
    <lineage>
        <taxon>Bacteria</taxon>
        <taxon>Bacillati</taxon>
        <taxon>Actinomycetota</taxon>
        <taxon>Actinomycetes</taxon>
        <taxon>Streptosporangiales</taxon>
        <taxon>Streptosporangiaceae</taxon>
        <taxon>Microbispora</taxon>
    </lineage>
</organism>
<gene>
    <name evidence="2" type="ORF">Mco01_71320</name>
</gene>
<evidence type="ECO:0000256" key="1">
    <source>
        <dbReference type="SAM" id="MobiDB-lite"/>
    </source>
</evidence>
<keyword evidence="3" id="KW-1185">Reference proteome</keyword>
<accession>A0ABQ4GAQ6</accession>
<sequence length="60" mass="5772">MGLDRAGDGQGGGPDPMAAGAGAADDATTAAPSIPANATVVPCERLIVPPVSGWGTPTWV</sequence>
<name>A0ABQ4GAQ6_9ACTN</name>
<proteinExistence type="predicted"/>
<protein>
    <submittedName>
        <fullName evidence="2">Uncharacterized protein</fullName>
    </submittedName>
</protein>
<feature type="compositionally biased region" description="Low complexity" evidence="1">
    <location>
        <begin position="15"/>
        <end position="30"/>
    </location>
</feature>
<reference evidence="2 3" key="1">
    <citation type="submission" date="2021-01" db="EMBL/GenBank/DDBJ databases">
        <title>Whole genome shotgun sequence of Microbispora corallina NBRC 16416.</title>
        <authorList>
            <person name="Komaki H."/>
            <person name="Tamura T."/>
        </authorList>
    </citation>
    <scope>NUCLEOTIDE SEQUENCE [LARGE SCALE GENOMIC DNA]</scope>
    <source>
        <strain evidence="2 3">NBRC 16416</strain>
    </source>
</reference>
<evidence type="ECO:0000313" key="3">
    <source>
        <dbReference type="Proteomes" id="UP000603904"/>
    </source>
</evidence>
<feature type="region of interest" description="Disordered" evidence="1">
    <location>
        <begin position="1"/>
        <end position="30"/>
    </location>
</feature>
<evidence type="ECO:0000313" key="2">
    <source>
        <dbReference type="EMBL" id="GIH44132.1"/>
    </source>
</evidence>
<dbReference type="EMBL" id="BOOC01000052">
    <property type="protein sequence ID" value="GIH44132.1"/>
    <property type="molecule type" value="Genomic_DNA"/>
</dbReference>